<dbReference type="Proteomes" id="UP001596337">
    <property type="component" value="Unassembled WGS sequence"/>
</dbReference>
<evidence type="ECO:0000259" key="1">
    <source>
        <dbReference type="PROSITE" id="PS51186"/>
    </source>
</evidence>
<keyword evidence="3" id="KW-1185">Reference proteome</keyword>
<dbReference type="CDD" id="cd04301">
    <property type="entry name" value="NAT_SF"/>
    <property type="match status" value="1"/>
</dbReference>
<organism evidence="2 3">
    <name type="scientific">Haloechinothrix salitolerans</name>
    <dbReference type="NCBI Taxonomy" id="926830"/>
    <lineage>
        <taxon>Bacteria</taxon>
        <taxon>Bacillati</taxon>
        <taxon>Actinomycetota</taxon>
        <taxon>Actinomycetes</taxon>
        <taxon>Pseudonocardiales</taxon>
        <taxon>Pseudonocardiaceae</taxon>
        <taxon>Haloechinothrix</taxon>
    </lineage>
</organism>
<dbReference type="InterPro" id="IPR016181">
    <property type="entry name" value="Acyl_CoA_acyltransferase"/>
</dbReference>
<dbReference type="PROSITE" id="PS51186">
    <property type="entry name" value="GNAT"/>
    <property type="match status" value="1"/>
</dbReference>
<reference evidence="3" key="1">
    <citation type="journal article" date="2019" name="Int. J. Syst. Evol. Microbiol.">
        <title>The Global Catalogue of Microorganisms (GCM) 10K type strain sequencing project: providing services to taxonomists for standard genome sequencing and annotation.</title>
        <authorList>
            <consortium name="The Broad Institute Genomics Platform"/>
            <consortium name="The Broad Institute Genome Sequencing Center for Infectious Disease"/>
            <person name="Wu L."/>
            <person name="Ma J."/>
        </authorList>
    </citation>
    <scope>NUCLEOTIDE SEQUENCE [LARGE SCALE GENOMIC DNA]</scope>
    <source>
        <strain evidence="3">KCTC 32255</strain>
    </source>
</reference>
<sequence length="280" mass="30272">MEFATYDGVADFLDVAGNLYESDPVRHTIALTVLRQLETAAPSDSRKPLLITIHNGDTTIGAAFRTSRWPIGVSGVPEHAIADLVEFLVDGGHGIVGVNGPQPEADRFAELWMSATGQTSTLGMAQRLYRLDSLKPPSVAGEWRSATEDDVPLLVRWRHGFIEDAHMPTADPDWAEGQLRRDLAAGGMHGIWSVSGEPVSYASASLPSSGMSRVSSVYTPRERRGHGYGSAVTATVSQWALDNGASDVVLFTDLSNPTSNAIYQKIGYVPVLDAVDYRFQ</sequence>
<feature type="domain" description="N-acetyltransferase" evidence="1">
    <location>
        <begin position="141"/>
        <end position="280"/>
    </location>
</feature>
<name>A0ABW2C8Y8_9PSEU</name>
<dbReference type="SUPFAM" id="SSF55729">
    <property type="entry name" value="Acyl-CoA N-acyltransferases (Nat)"/>
    <property type="match status" value="1"/>
</dbReference>
<accession>A0ABW2C8Y8</accession>
<protein>
    <submittedName>
        <fullName evidence="2">GNAT family N-acetyltransferase</fullName>
    </submittedName>
</protein>
<comment type="caution">
    <text evidence="2">The sequence shown here is derived from an EMBL/GenBank/DDBJ whole genome shotgun (WGS) entry which is preliminary data.</text>
</comment>
<evidence type="ECO:0000313" key="3">
    <source>
        <dbReference type="Proteomes" id="UP001596337"/>
    </source>
</evidence>
<evidence type="ECO:0000313" key="2">
    <source>
        <dbReference type="EMBL" id="MFC6870992.1"/>
    </source>
</evidence>
<proteinExistence type="predicted"/>
<dbReference type="Gene3D" id="3.40.630.30">
    <property type="match status" value="1"/>
</dbReference>
<gene>
    <name evidence="2" type="ORF">ACFQGD_28095</name>
</gene>
<dbReference type="EMBL" id="JBHSXX010000001">
    <property type="protein sequence ID" value="MFC6870992.1"/>
    <property type="molecule type" value="Genomic_DNA"/>
</dbReference>
<dbReference type="InterPro" id="IPR000182">
    <property type="entry name" value="GNAT_dom"/>
</dbReference>
<dbReference type="Pfam" id="PF00583">
    <property type="entry name" value="Acetyltransf_1"/>
    <property type="match status" value="1"/>
</dbReference>
<dbReference type="RefSeq" id="WP_345399691.1">
    <property type="nucleotide sequence ID" value="NZ_BAABLA010000093.1"/>
</dbReference>